<reference evidence="2 3" key="1">
    <citation type="submission" date="2020-07" db="EMBL/GenBank/DDBJ databases">
        <title>Sequencing the genomes of 1000 actinobacteria strains.</title>
        <authorList>
            <person name="Klenk H.-P."/>
        </authorList>
    </citation>
    <scope>NUCLEOTIDE SEQUENCE [LARGE SCALE GENOMIC DNA]</scope>
    <source>
        <strain evidence="2 3">DSM 44442</strain>
    </source>
</reference>
<proteinExistence type="predicted"/>
<sequence length="69" mass="7368">MAKVLIDIDQEALDKAAAVLGTTTPQDTVNAALRGVADTYRMLPEPQRAGRDVSPDTPHGGAPREGRER</sequence>
<keyword evidence="3" id="KW-1185">Reference proteome</keyword>
<dbReference type="AlphaFoldDB" id="A0A7Z0EK20"/>
<dbReference type="EMBL" id="JACCFS010000001">
    <property type="protein sequence ID" value="NYJ33530.1"/>
    <property type="molecule type" value="Genomic_DNA"/>
</dbReference>
<feature type="region of interest" description="Disordered" evidence="1">
    <location>
        <begin position="41"/>
        <end position="69"/>
    </location>
</feature>
<organism evidence="2 3">
    <name type="scientific">Nocardiopsis aegyptia</name>
    <dbReference type="NCBI Taxonomy" id="220378"/>
    <lineage>
        <taxon>Bacteria</taxon>
        <taxon>Bacillati</taxon>
        <taxon>Actinomycetota</taxon>
        <taxon>Actinomycetes</taxon>
        <taxon>Streptosporangiales</taxon>
        <taxon>Nocardiopsidaceae</taxon>
        <taxon>Nocardiopsis</taxon>
    </lineage>
</organism>
<evidence type="ECO:0000256" key="1">
    <source>
        <dbReference type="SAM" id="MobiDB-lite"/>
    </source>
</evidence>
<comment type="caution">
    <text evidence="2">The sequence shown here is derived from an EMBL/GenBank/DDBJ whole genome shotgun (WGS) entry which is preliminary data.</text>
</comment>
<gene>
    <name evidence="2" type="ORF">HNR10_001411</name>
</gene>
<protein>
    <submittedName>
        <fullName evidence="2">Arc/MetJ family transcription regulator</fullName>
    </submittedName>
</protein>
<evidence type="ECO:0000313" key="3">
    <source>
        <dbReference type="Proteomes" id="UP000572051"/>
    </source>
</evidence>
<accession>A0A7Z0EK20</accession>
<evidence type="ECO:0000313" key="2">
    <source>
        <dbReference type="EMBL" id="NYJ33530.1"/>
    </source>
</evidence>
<dbReference type="Proteomes" id="UP000572051">
    <property type="component" value="Unassembled WGS sequence"/>
</dbReference>
<name>A0A7Z0EK20_9ACTN</name>